<keyword evidence="3" id="KW-1185">Reference proteome</keyword>
<sequence length="112" mass="12955">MQADHLRKKLNFDDEEGISEQLTPTEDERINDEDDDFEDACETFDENILNDSLASLADRLGALSLRSPPVEIRSKERFMRVLLGCFVSFVMSRLGKFLRFLAHSRQHRHISA</sequence>
<feature type="region of interest" description="Disordered" evidence="1">
    <location>
        <begin position="1"/>
        <end position="32"/>
    </location>
</feature>
<protein>
    <submittedName>
        <fullName evidence="2">Uncharacterized protein</fullName>
    </submittedName>
</protein>
<evidence type="ECO:0000313" key="2">
    <source>
        <dbReference type="EMBL" id="VDM84494.1"/>
    </source>
</evidence>
<proteinExistence type="predicted"/>
<organism evidence="2 3">
    <name type="scientific">Strongylus vulgaris</name>
    <name type="common">Blood worm</name>
    <dbReference type="NCBI Taxonomy" id="40348"/>
    <lineage>
        <taxon>Eukaryota</taxon>
        <taxon>Metazoa</taxon>
        <taxon>Ecdysozoa</taxon>
        <taxon>Nematoda</taxon>
        <taxon>Chromadorea</taxon>
        <taxon>Rhabditida</taxon>
        <taxon>Rhabditina</taxon>
        <taxon>Rhabditomorpha</taxon>
        <taxon>Strongyloidea</taxon>
        <taxon>Strongylidae</taxon>
        <taxon>Strongylus</taxon>
    </lineage>
</organism>
<evidence type="ECO:0000313" key="3">
    <source>
        <dbReference type="Proteomes" id="UP000270094"/>
    </source>
</evidence>
<dbReference type="EMBL" id="UYYB01130599">
    <property type="protein sequence ID" value="VDM84494.1"/>
    <property type="molecule type" value="Genomic_DNA"/>
</dbReference>
<dbReference type="Proteomes" id="UP000270094">
    <property type="component" value="Unassembled WGS sequence"/>
</dbReference>
<gene>
    <name evidence="2" type="ORF">SVUK_LOCUS19492</name>
</gene>
<reference evidence="2 3" key="1">
    <citation type="submission" date="2018-11" db="EMBL/GenBank/DDBJ databases">
        <authorList>
            <consortium name="Pathogen Informatics"/>
        </authorList>
    </citation>
    <scope>NUCLEOTIDE SEQUENCE [LARGE SCALE GENOMIC DNA]</scope>
</reference>
<accession>A0A3P7JZS4</accession>
<dbReference type="AlphaFoldDB" id="A0A3P7JZS4"/>
<evidence type="ECO:0000256" key="1">
    <source>
        <dbReference type="SAM" id="MobiDB-lite"/>
    </source>
</evidence>
<name>A0A3P7JZS4_STRVU</name>